<keyword evidence="4" id="KW-1185">Reference proteome</keyword>
<dbReference type="InterPro" id="IPR002052">
    <property type="entry name" value="DNA_methylase_N6_adenine_CS"/>
</dbReference>
<dbReference type="PANTHER" id="PTHR43542">
    <property type="entry name" value="METHYLTRANSFERASE"/>
    <property type="match status" value="1"/>
</dbReference>
<dbReference type="Proteomes" id="UP000076586">
    <property type="component" value="Unassembled WGS sequence"/>
</dbReference>
<dbReference type="InterPro" id="IPR004398">
    <property type="entry name" value="RNA_MeTrfase_RsmD"/>
</dbReference>
<protein>
    <submittedName>
        <fullName evidence="3">16S rRNA (Guanine(966)-N(2))-methyltransferase RsmD</fullName>
    </submittedName>
</protein>
<dbReference type="GO" id="GO:0031167">
    <property type="term" value="P:rRNA methylation"/>
    <property type="evidence" value="ECO:0007669"/>
    <property type="project" value="InterPro"/>
</dbReference>
<name>A0A171APY0_9BACT</name>
<accession>A0A171APY0</accession>
<dbReference type="SUPFAM" id="SSF53335">
    <property type="entry name" value="S-adenosyl-L-methionine-dependent methyltransferases"/>
    <property type="match status" value="1"/>
</dbReference>
<reference evidence="4" key="1">
    <citation type="submission" date="2016-04" db="EMBL/GenBank/DDBJ databases">
        <title>Draft genome sequence of Paludibacter jiangxiensis strain NM7.</title>
        <authorList>
            <person name="Qiu Y."/>
            <person name="Matsuura N."/>
            <person name="Ohashi A."/>
            <person name="Tourlousse M.D."/>
            <person name="Sekiguchi Y."/>
        </authorList>
    </citation>
    <scope>NUCLEOTIDE SEQUENCE [LARGE SCALE GENOMIC DNA]</scope>
    <source>
        <strain evidence="4">NM7</strain>
    </source>
</reference>
<evidence type="ECO:0000256" key="1">
    <source>
        <dbReference type="ARBA" id="ARBA00022603"/>
    </source>
</evidence>
<gene>
    <name evidence="3" type="ORF">PJIAN_4634</name>
</gene>
<keyword evidence="2 3" id="KW-0808">Transferase</keyword>
<keyword evidence="1 3" id="KW-0489">Methyltransferase</keyword>
<dbReference type="RefSeq" id="WP_068705865.1">
    <property type="nucleotide sequence ID" value="NZ_BDCR01000004.1"/>
</dbReference>
<dbReference type="OrthoDB" id="9803017at2"/>
<comment type="caution">
    <text evidence="3">The sequence shown here is derived from an EMBL/GenBank/DDBJ whole genome shotgun (WGS) entry which is preliminary data.</text>
</comment>
<evidence type="ECO:0000256" key="2">
    <source>
        <dbReference type="ARBA" id="ARBA00022679"/>
    </source>
</evidence>
<evidence type="ECO:0000313" key="4">
    <source>
        <dbReference type="Proteomes" id="UP000076586"/>
    </source>
</evidence>
<dbReference type="GO" id="GO:0003676">
    <property type="term" value="F:nucleic acid binding"/>
    <property type="evidence" value="ECO:0007669"/>
    <property type="project" value="InterPro"/>
</dbReference>
<dbReference type="GO" id="GO:0008168">
    <property type="term" value="F:methyltransferase activity"/>
    <property type="evidence" value="ECO:0007669"/>
    <property type="project" value="UniProtKB-KW"/>
</dbReference>
<dbReference type="CDD" id="cd02440">
    <property type="entry name" value="AdoMet_MTases"/>
    <property type="match status" value="1"/>
</dbReference>
<dbReference type="Pfam" id="PF03602">
    <property type="entry name" value="Cons_hypoth95"/>
    <property type="match status" value="1"/>
</dbReference>
<organism evidence="3 4">
    <name type="scientific">Paludibacter jiangxiensis</name>
    <dbReference type="NCBI Taxonomy" id="681398"/>
    <lineage>
        <taxon>Bacteria</taxon>
        <taxon>Pseudomonadati</taxon>
        <taxon>Bacteroidota</taxon>
        <taxon>Bacteroidia</taxon>
        <taxon>Bacteroidales</taxon>
        <taxon>Paludibacteraceae</taxon>
        <taxon>Paludibacter</taxon>
    </lineage>
</organism>
<evidence type="ECO:0000313" key="3">
    <source>
        <dbReference type="EMBL" id="GAT64089.1"/>
    </source>
</evidence>
<dbReference type="AlphaFoldDB" id="A0A171APY0"/>
<reference evidence="4" key="2">
    <citation type="journal article" date="2017" name="Genome Announc.">
        <title>Draft genome sequence of Paludibacter jiangxiensis NM7(T), a propionate-producing fermentative bacterium.</title>
        <authorList>
            <person name="Qiu Y.-L."/>
            <person name="Tourlousse D.M."/>
            <person name="Matsuura N."/>
            <person name="Ohashi A."/>
            <person name="Sekiguchi Y."/>
        </authorList>
    </citation>
    <scope>NUCLEOTIDE SEQUENCE [LARGE SCALE GENOMIC DNA]</scope>
    <source>
        <strain evidence="4">NM7</strain>
    </source>
</reference>
<proteinExistence type="predicted"/>
<dbReference type="PROSITE" id="PS00092">
    <property type="entry name" value="N6_MTASE"/>
    <property type="match status" value="1"/>
</dbReference>
<dbReference type="InterPro" id="IPR029063">
    <property type="entry name" value="SAM-dependent_MTases_sf"/>
</dbReference>
<dbReference type="PANTHER" id="PTHR43542:SF1">
    <property type="entry name" value="METHYLTRANSFERASE"/>
    <property type="match status" value="1"/>
</dbReference>
<dbReference type="Gene3D" id="3.40.50.150">
    <property type="entry name" value="Vaccinia Virus protein VP39"/>
    <property type="match status" value="1"/>
</dbReference>
<dbReference type="PIRSF" id="PIRSF004553">
    <property type="entry name" value="CHP00095"/>
    <property type="match status" value="1"/>
</dbReference>
<dbReference type="EMBL" id="BDCR01000004">
    <property type="protein sequence ID" value="GAT64089.1"/>
    <property type="molecule type" value="Genomic_DNA"/>
</dbReference>
<dbReference type="STRING" id="681398.PJIAN_4634"/>
<sequence length="181" mass="20855">MRIVSGKFKGRRFSPPTHITARPTTDFAKEALFNVLNNYISFEDCVVLDLFAGTGSISYEFASRGVKRVVSVEMSDKHLDFIHKIRQELGLMKVVYPIKMNVFRYIQQGKEQFDVIFADPPYEMKELPQLPALVLQGNLLSDDGIFILEHSAKQDFSQEPNFLEHRQYGNVNFSLFTRKVN</sequence>